<dbReference type="InterPro" id="IPR003439">
    <property type="entry name" value="ABC_transporter-like_ATP-bd"/>
</dbReference>
<dbReference type="InterPro" id="IPR027417">
    <property type="entry name" value="P-loop_NTPase"/>
</dbReference>
<dbReference type="InterPro" id="IPR051782">
    <property type="entry name" value="ABC_Transporter_VariousFunc"/>
</dbReference>
<dbReference type="PROSITE" id="PS50893">
    <property type="entry name" value="ABC_TRANSPORTER_2"/>
    <property type="match status" value="1"/>
</dbReference>
<evidence type="ECO:0000259" key="4">
    <source>
        <dbReference type="PROSITE" id="PS50893"/>
    </source>
</evidence>
<keyword evidence="1" id="KW-0813">Transport</keyword>
<dbReference type="PANTHER" id="PTHR42939">
    <property type="entry name" value="ABC TRANSPORTER ATP-BINDING PROTEIN ALBC-RELATED"/>
    <property type="match status" value="1"/>
</dbReference>
<dbReference type="KEGG" id="gbn:GEOBRER4_16650"/>
<dbReference type="Gene3D" id="3.40.50.300">
    <property type="entry name" value="P-loop containing nucleotide triphosphate hydrolases"/>
    <property type="match status" value="1"/>
</dbReference>
<feature type="domain" description="ABC transporter" evidence="4">
    <location>
        <begin position="4"/>
        <end position="237"/>
    </location>
</feature>
<evidence type="ECO:0000256" key="3">
    <source>
        <dbReference type="ARBA" id="ARBA00022840"/>
    </source>
</evidence>
<dbReference type="GO" id="GO:0005524">
    <property type="term" value="F:ATP binding"/>
    <property type="evidence" value="ECO:0007669"/>
    <property type="project" value="UniProtKB-KW"/>
</dbReference>
<keyword evidence="6" id="KW-1185">Reference proteome</keyword>
<dbReference type="EMBL" id="AP023213">
    <property type="protein sequence ID" value="BCG46915.1"/>
    <property type="molecule type" value="Genomic_DNA"/>
</dbReference>
<dbReference type="PANTHER" id="PTHR42939:SF1">
    <property type="entry name" value="ABC TRANSPORTER ATP-BINDING PROTEIN ALBC-RELATED"/>
    <property type="match status" value="1"/>
</dbReference>
<evidence type="ECO:0000313" key="6">
    <source>
        <dbReference type="Proteomes" id="UP000515472"/>
    </source>
</evidence>
<dbReference type="SMART" id="SM00382">
    <property type="entry name" value="AAA"/>
    <property type="match status" value="1"/>
</dbReference>
<dbReference type="GO" id="GO:0016887">
    <property type="term" value="F:ATP hydrolysis activity"/>
    <property type="evidence" value="ECO:0007669"/>
    <property type="project" value="InterPro"/>
</dbReference>
<keyword evidence="2" id="KW-0547">Nucleotide-binding</keyword>
<dbReference type="Pfam" id="PF00005">
    <property type="entry name" value="ABC_tran"/>
    <property type="match status" value="1"/>
</dbReference>
<evidence type="ECO:0000313" key="5">
    <source>
        <dbReference type="EMBL" id="BCG46915.1"/>
    </source>
</evidence>
<evidence type="ECO:0000256" key="2">
    <source>
        <dbReference type="ARBA" id="ARBA00022741"/>
    </source>
</evidence>
<dbReference type="RefSeq" id="WP_185245012.1">
    <property type="nucleotide sequence ID" value="NZ_AP023213.1"/>
</dbReference>
<evidence type="ECO:0000256" key="1">
    <source>
        <dbReference type="ARBA" id="ARBA00022448"/>
    </source>
</evidence>
<reference evidence="5 6" key="1">
    <citation type="submission" date="2020-06" db="EMBL/GenBank/DDBJ databases">
        <title>Interaction of electrochemicaly active bacteria, Geobacter bremensis R4 on different carbon anode.</title>
        <authorList>
            <person name="Meng L."/>
            <person name="Yoshida N."/>
        </authorList>
    </citation>
    <scope>NUCLEOTIDE SEQUENCE [LARGE SCALE GENOMIC DNA]</scope>
    <source>
        <strain evidence="5 6">R4</strain>
    </source>
</reference>
<dbReference type="CDD" id="cd03230">
    <property type="entry name" value="ABC_DR_subfamily_A"/>
    <property type="match status" value="1"/>
</dbReference>
<dbReference type="Proteomes" id="UP000515472">
    <property type="component" value="Chromosome"/>
</dbReference>
<dbReference type="SUPFAM" id="SSF52540">
    <property type="entry name" value="P-loop containing nucleoside triphosphate hydrolases"/>
    <property type="match status" value="1"/>
</dbReference>
<dbReference type="AlphaFoldDB" id="A0A6S6M6C7"/>
<dbReference type="InterPro" id="IPR003593">
    <property type="entry name" value="AAA+_ATPase"/>
</dbReference>
<gene>
    <name evidence="5" type="ORF">GEOBRER4_n1731</name>
</gene>
<accession>A0A6S6M6C7</accession>
<name>A0A6S6M6C7_9BACT</name>
<organism evidence="5 6">
    <name type="scientific">Citrifermentans bremense</name>
    <dbReference type="NCBI Taxonomy" id="60035"/>
    <lineage>
        <taxon>Bacteria</taxon>
        <taxon>Pseudomonadati</taxon>
        <taxon>Thermodesulfobacteriota</taxon>
        <taxon>Desulfuromonadia</taxon>
        <taxon>Geobacterales</taxon>
        <taxon>Geobacteraceae</taxon>
        <taxon>Citrifermentans</taxon>
    </lineage>
</organism>
<keyword evidence="3 5" id="KW-0067">ATP-binding</keyword>
<proteinExistence type="predicted"/>
<sequence length="287" mass="32002">MYALEIQGLSKSYKGKKFQTVEALKGLDLCIGKGEVVGFLGPNGAGKSTTIKCVMGLIRPSAGRATIMGLDATRADARQAVGYLPENPAFYDYLSAEEYLKFVAKVFGMPDDQAEQRCQEMLQILELWDARKRLIRSYSKGMVQRVGLAQVLIHDPDVYILDEPMSGLDPLGRALVKDIILDLKKKGKSVFFSTHITDDVEKVCDRVAVIDKGNLLAFDSVDSILQRGIEGYTLYLVTPQGEREELFAPKDDLQSVIQQTVADHKSIEKIEPLRKDMEAFFLEMLSK</sequence>
<protein>
    <submittedName>
        <fullName evidence="5">Efflux ABC transporter, ATP-binding protein</fullName>
    </submittedName>
</protein>